<protein>
    <submittedName>
        <fullName evidence="2">Uncharacterized protein</fullName>
    </submittedName>
</protein>
<dbReference type="EMBL" id="CAJOBB010002474">
    <property type="protein sequence ID" value="CAF3971987.1"/>
    <property type="molecule type" value="Genomic_DNA"/>
</dbReference>
<reference evidence="2" key="1">
    <citation type="submission" date="2021-02" db="EMBL/GenBank/DDBJ databases">
        <authorList>
            <person name="Nowell W R."/>
        </authorList>
    </citation>
    <scope>NUCLEOTIDE SEQUENCE</scope>
</reference>
<sequence>MLRTVPDWTIFIFGLLAILVGLLGLISPETILNLMNFIVLDRSTRQNGDYTIAFLLCSSMASLNMGIYYLLAAWNQWTKFYQFTVVFRLVTVTVFVLAINNGHAPGGFIGVAIWELIGALTTGAALWYEANSKKNKIKQTL</sequence>
<keyword evidence="1" id="KW-0812">Transmembrane</keyword>
<evidence type="ECO:0000313" key="4">
    <source>
        <dbReference type="Proteomes" id="UP000663860"/>
    </source>
</evidence>
<feature type="transmembrane region" description="Helical" evidence="1">
    <location>
        <begin position="106"/>
        <end position="128"/>
    </location>
</feature>
<name>A0A813Z4R6_9BILA</name>
<dbReference type="AlphaFoldDB" id="A0A813Z4R6"/>
<proteinExistence type="predicted"/>
<keyword evidence="1" id="KW-1133">Transmembrane helix</keyword>
<evidence type="ECO:0000256" key="1">
    <source>
        <dbReference type="SAM" id="Phobius"/>
    </source>
</evidence>
<dbReference type="Proteomes" id="UP000663860">
    <property type="component" value="Unassembled WGS sequence"/>
</dbReference>
<evidence type="ECO:0000313" key="3">
    <source>
        <dbReference type="EMBL" id="CAF3971987.1"/>
    </source>
</evidence>
<organism evidence="2 4">
    <name type="scientific">Adineta steineri</name>
    <dbReference type="NCBI Taxonomy" id="433720"/>
    <lineage>
        <taxon>Eukaryota</taxon>
        <taxon>Metazoa</taxon>
        <taxon>Spiralia</taxon>
        <taxon>Gnathifera</taxon>
        <taxon>Rotifera</taxon>
        <taxon>Eurotatoria</taxon>
        <taxon>Bdelloidea</taxon>
        <taxon>Adinetida</taxon>
        <taxon>Adinetidae</taxon>
        <taxon>Adineta</taxon>
    </lineage>
</organism>
<dbReference type="Proteomes" id="UP000663868">
    <property type="component" value="Unassembled WGS sequence"/>
</dbReference>
<evidence type="ECO:0000313" key="2">
    <source>
        <dbReference type="EMBL" id="CAF0893251.1"/>
    </source>
</evidence>
<feature type="transmembrane region" description="Helical" evidence="1">
    <location>
        <begin position="52"/>
        <end position="71"/>
    </location>
</feature>
<dbReference type="EMBL" id="CAJNOE010000090">
    <property type="protein sequence ID" value="CAF0893251.1"/>
    <property type="molecule type" value="Genomic_DNA"/>
</dbReference>
<keyword evidence="1" id="KW-0472">Membrane</keyword>
<gene>
    <name evidence="2" type="ORF">IZO911_LOCUS11839</name>
    <name evidence="3" type="ORF">KXQ929_LOCUS26829</name>
</gene>
<comment type="caution">
    <text evidence="2">The sequence shown here is derived from an EMBL/GenBank/DDBJ whole genome shotgun (WGS) entry which is preliminary data.</text>
</comment>
<accession>A0A813Z4R6</accession>
<feature type="transmembrane region" description="Helical" evidence="1">
    <location>
        <begin position="80"/>
        <end position="100"/>
    </location>
</feature>